<reference evidence="1 2" key="1">
    <citation type="submission" date="2017-01" db="EMBL/GenBank/DDBJ databases">
        <title>Novel large sulfur bacteria in the metagenomes of groundwater-fed chemosynthetic microbial mats in the Lake Huron basin.</title>
        <authorList>
            <person name="Sharrar A.M."/>
            <person name="Flood B.E."/>
            <person name="Bailey J.V."/>
            <person name="Jones D.S."/>
            <person name="Biddanda B."/>
            <person name="Ruberg S.A."/>
            <person name="Marcus D.N."/>
            <person name="Dick G.J."/>
        </authorList>
    </citation>
    <scope>NUCLEOTIDE SEQUENCE [LARGE SCALE GENOMIC DNA]</scope>
    <source>
        <strain evidence="1">A7</strain>
    </source>
</reference>
<protein>
    <recommendedName>
        <fullName evidence="3">ATP-binding protein</fullName>
    </recommendedName>
</protein>
<proteinExistence type="predicted"/>
<sequence length="570" mass="65323">MSVKPFSAGHTLESLRDSDFDSCSALGEVVDNSIQANAKSIRVYFTNRNRDQIKNVIFIDDGDGMTKETIQHCLRLGWSSRYNDRSGIGRFGVGMTLGAIHECRRVEVYSKAKDADWYYTYLDLDEIEKSDAQEKEWEIPTPKKAKPALDENQEKYLPTDSGTVVIWSDYDRAADKPNVLLEEFRIWLGRVYRYFIWNEPVVPKTALREKALSIFLNGKEIKAIDPLYVRTEKTEFPDDLKASEYPEVVLDWPILDPKIVKELGTDHSQIRIRLTVLPEEWRSYVGSGGNDEAKKRHIPDNEGFSFVRHGREVGYDWIPHFKFASEDKDRFWGCEIHFEPCLDRSFHVKNIKRGAVPSTELKKAIAERIGPWIKTQREAISDFWKKKHNEPEAGEDLPTGGGAHTRSENIAAKAGVPQGRIAQGKDPEIEKAIAAQAVSDNNKEEEARWIARFSSQPFTIGERPWPGPTFVDINFMGGSDALFYNTRHIFFEVLSTIKQEVKDGTNIEFNAERVTVLIDMLLIAYAKAESMLNPHDKLSAQDLIDHLKSNWGQYLKTYMTTWQKEFDNDI</sequence>
<gene>
    <name evidence="1" type="ORF">BWK72_19500</name>
</gene>
<dbReference type="AlphaFoldDB" id="A0A1W9KPB2"/>
<comment type="caution">
    <text evidence="1">The sequence shown here is derived from an EMBL/GenBank/DDBJ whole genome shotgun (WGS) entry which is preliminary data.</text>
</comment>
<dbReference type="Proteomes" id="UP000192505">
    <property type="component" value="Unassembled WGS sequence"/>
</dbReference>
<organism evidence="1 2">
    <name type="scientific">Rhodoferax ferrireducens</name>
    <dbReference type="NCBI Taxonomy" id="192843"/>
    <lineage>
        <taxon>Bacteria</taxon>
        <taxon>Pseudomonadati</taxon>
        <taxon>Pseudomonadota</taxon>
        <taxon>Betaproteobacteria</taxon>
        <taxon>Burkholderiales</taxon>
        <taxon>Comamonadaceae</taxon>
        <taxon>Rhodoferax</taxon>
    </lineage>
</organism>
<dbReference type="Pfam" id="PF13589">
    <property type="entry name" value="HATPase_c_3"/>
    <property type="match status" value="1"/>
</dbReference>
<evidence type="ECO:0008006" key="3">
    <source>
        <dbReference type="Google" id="ProtNLM"/>
    </source>
</evidence>
<name>A0A1W9KPB2_9BURK</name>
<accession>A0A1W9KPB2</accession>
<evidence type="ECO:0000313" key="1">
    <source>
        <dbReference type="EMBL" id="OQW85988.1"/>
    </source>
</evidence>
<dbReference type="EMBL" id="MTEI01000026">
    <property type="protein sequence ID" value="OQW85988.1"/>
    <property type="molecule type" value="Genomic_DNA"/>
</dbReference>
<dbReference type="SUPFAM" id="SSF55874">
    <property type="entry name" value="ATPase domain of HSP90 chaperone/DNA topoisomerase II/histidine kinase"/>
    <property type="match status" value="1"/>
</dbReference>
<dbReference type="InterPro" id="IPR036890">
    <property type="entry name" value="HATPase_C_sf"/>
</dbReference>
<dbReference type="Gene3D" id="3.30.565.10">
    <property type="entry name" value="Histidine kinase-like ATPase, C-terminal domain"/>
    <property type="match status" value="1"/>
</dbReference>
<evidence type="ECO:0000313" key="2">
    <source>
        <dbReference type="Proteomes" id="UP000192505"/>
    </source>
</evidence>